<dbReference type="EMBL" id="CP030239">
    <property type="protein sequence ID" value="AWX93110.1"/>
    <property type="molecule type" value="Genomic_DNA"/>
</dbReference>
<gene>
    <name evidence="1" type="ORF">DPM13_07970</name>
</gene>
<protein>
    <submittedName>
        <fullName evidence="1">Uncharacterized protein</fullName>
    </submittedName>
</protein>
<accession>A0ABM6WR29</accession>
<dbReference type="RefSeq" id="WP_112887790.1">
    <property type="nucleotide sequence ID" value="NZ_CP030239.1"/>
</dbReference>
<dbReference type="Proteomes" id="UP000249922">
    <property type="component" value="Chromosome"/>
</dbReference>
<keyword evidence="2" id="KW-1185">Reference proteome</keyword>
<evidence type="ECO:0000313" key="1">
    <source>
        <dbReference type="EMBL" id="AWX93110.1"/>
    </source>
</evidence>
<organism evidence="1 2">
    <name type="scientific">Paracoccus mutanolyticus</name>
    <dbReference type="NCBI Taxonomy" id="1499308"/>
    <lineage>
        <taxon>Bacteria</taxon>
        <taxon>Pseudomonadati</taxon>
        <taxon>Pseudomonadota</taxon>
        <taxon>Alphaproteobacteria</taxon>
        <taxon>Rhodobacterales</taxon>
        <taxon>Paracoccaceae</taxon>
        <taxon>Paracoccus</taxon>
    </lineage>
</organism>
<proteinExistence type="predicted"/>
<sequence length="79" mass="8680">MKPLLPAEPRQAYAYRERAAPPHKGPPVVDLDALAERWVEPVKAGRAYAGSSIKPAVARHMLDRGLVTEIELRRVGVAL</sequence>
<name>A0ABM6WR29_9RHOB</name>
<evidence type="ECO:0000313" key="2">
    <source>
        <dbReference type="Proteomes" id="UP000249922"/>
    </source>
</evidence>
<reference evidence="1 2" key="1">
    <citation type="submission" date="2018-06" db="EMBL/GenBank/DDBJ databases">
        <title>Complete genome sequence of Paracoccus mutanolyticus strain RSP-02 isolated from cellulosic waste.</title>
        <authorList>
            <person name="Amrutha R.N."/>
            <person name="Shrivastav A."/>
            <person name="Buddana S.K."/>
            <person name="Deshpande U."/>
            <person name="Prakasham R.S."/>
        </authorList>
    </citation>
    <scope>NUCLEOTIDE SEQUENCE [LARGE SCALE GENOMIC DNA]</scope>
    <source>
        <strain evidence="1 2">RSP-02</strain>
    </source>
</reference>